<sequence length="28" mass="3236">MMQCFSKIKNVIFIITLFIPYRGTSGIN</sequence>
<proteinExistence type="predicted"/>
<dbReference type="AlphaFoldDB" id="A0A0E9UFM8"/>
<accession>A0A0E9UFM8</accession>
<dbReference type="EMBL" id="GBXM01044532">
    <property type="protein sequence ID" value="JAH64045.1"/>
    <property type="molecule type" value="Transcribed_RNA"/>
</dbReference>
<reference evidence="1" key="1">
    <citation type="submission" date="2014-11" db="EMBL/GenBank/DDBJ databases">
        <authorList>
            <person name="Amaro Gonzalez C."/>
        </authorList>
    </citation>
    <scope>NUCLEOTIDE SEQUENCE</scope>
</reference>
<organism evidence="1">
    <name type="scientific">Anguilla anguilla</name>
    <name type="common">European freshwater eel</name>
    <name type="synonym">Muraena anguilla</name>
    <dbReference type="NCBI Taxonomy" id="7936"/>
    <lineage>
        <taxon>Eukaryota</taxon>
        <taxon>Metazoa</taxon>
        <taxon>Chordata</taxon>
        <taxon>Craniata</taxon>
        <taxon>Vertebrata</taxon>
        <taxon>Euteleostomi</taxon>
        <taxon>Actinopterygii</taxon>
        <taxon>Neopterygii</taxon>
        <taxon>Teleostei</taxon>
        <taxon>Anguilliformes</taxon>
        <taxon>Anguillidae</taxon>
        <taxon>Anguilla</taxon>
    </lineage>
</organism>
<protein>
    <submittedName>
        <fullName evidence="1">Uncharacterized protein</fullName>
    </submittedName>
</protein>
<evidence type="ECO:0000313" key="1">
    <source>
        <dbReference type="EMBL" id="JAH64045.1"/>
    </source>
</evidence>
<name>A0A0E9UFM8_ANGAN</name>
<reference evidence="1" key="2">
    <citation type="journal article" date="2015" name="Fish Shellfish Immunol.">
        <title>Early steps in the European eel (Anguilla anguilla)-Vibrio vulnificus interaction in the gills: Role of the RtxA13 toxin.</title>
        <authorList>
            <person name="Callol A."/>
            <person name="Pajuelo D."/>
            <person name="Ebbesson L."/>
            <person name="Teles M."/>
            <person name="MacKenzie S."/>
            <person name="Amaro C."/>
        </authorList>
    </citation>
    <scope>NUCLEOTIDE SEQUENCE</scope>
</reference>
<dbReference type="EMBL" id="GBXM01053398">
    <property type="protein sequence ID" value="JAH55179.1"/>
    <property type="molecule type" value="Transcribed_RNA"/>
</dbReference>